<proteinExistence type="inferred from homology"/>
<evidence type="ECO:0000256" key="2">
    <source>
        <dbReference type="ARBA" id="ARBA00022670"/>
    </source>
</evidence>
<organism evidence="7 8">
    <name type="scientific">Clostridium oryzae</name>
    <dbReference type="NCBI Taxonomy" id="1450648"/>
    <lineage>
        <taxon>Bacteria</taxon>
        <taxon>Bacillati</taxon>
        <taxon>Bacillota</taxon>
        <taxon>Clostridia</taxon>
        <taxon>Eubacteriales</taxon>
        <taxon>Clostridiaceae</taxon>
        <taxon>Clostridium</taxon>
    </lineage>
</organism>
<evidence type="ECO:0000313" key="8">
    <source>
        <dbReference type="Proteomes" id="UP000190080"/>
    </source>
</evidence>
<accession>A0A1V4IUN8</accession>
<evidence type="ECO:0000256" key="4">
    <source>
        <dbReference type="ARBA" id="ARBA00022807"/>
    </source>
</evidence>
<reference evidence="7 8" key="1">
    <citation type="submission" date="2017-03" db="EMBL/GenBank/DDBJ databases">
        <title>Genome sequence of Clostridium oryzae DSM 28571.</title>
        <authorList>
            <person name="Poehlein A."/>
            <person name="Daniel R."/>
        </authorList>
    </citation>
    <scope>NUCLEOTIDE SEQUENCE [LARGE SCALE GENOMIC DNA]</scope>
    <source>
        <strain evidence="7 8">DSM 28571</strain>
    </source>
</reference>
<dbReference type="InterPro" id="IPR036764">
    <property type="entry name" value="Peptidase_Prp_sf"/>
</dbReference>
<keyword evidence="2" id="KW-0645">Protease</keyword>
<sequence>MIKIEFKRQDGNIVSYEVNGHAEYEAHSEVVYDDVVCGVVSNLAQVTILGVNEILKLSVDYAAEDGHIALDVSNKSKEDIEKCQILLETMLLGLRNLEISYSKYIKVTEKEVQ</sequence>
<protein>
    <recommendedName>
        <fullName evidence="6">Ribosomal processing cysteine protease Prp</fullName>
    </recommendedName>
</protein>
<evidence type="ECO:0000256" key="1">
    <source>
        <dbReference type="ARBA" id="ARBA00022517"/>
    </source>
</evidence>
<dbReference type="EMBL" id="MZGV01000007">
    <property type="protein sequence ID" value="OPJ63768.1"/>
    <property type="molecule type" value="Genomic_DNA"/>
</dbReference>
<dbReference type="Gene3D" id="3.30.70.1490">
    <property type="entry name" value="Cysteine protease Prp"/>
    <property type="match status" value="1"/>
</dbReference>
<keyword evidence="8" id="KW-1185">Reference proteome</keyword>
<dbReference type="PANTHER" id="PTHR39178">
    <property type="entry name" value="HYPOTHETICAL RIBOSOME-ASSOCIATED PROTEIN"/>
    <property type="match status" value="1"/>
</dbReference>
<dbReference type="STRING" id="1450648.CLORY_09520"/>
<name>A0A1V4IUN8_9CLOT</name>
<dbReference type="GO" id="GO:0008234">
    <property type="term" value="F:cysteine-type peptidase activity"/>
    <property type="evidence" value="ECO:0007669"/>
    <property type="project" value="UniProtKB-KW"/>
</dbReference>
<dbReference type="AlphaFoldDB" id="A0A1V4IUN8"/>
<dbReference type="CDD" id="cd16332">
    <property type="entry name" value="Prp-like"/>
    <property type="match status" value="1"/>
</dbReference>
<comment type="similarity">
    <text evidence="5">Belongs to the Prp family.</text>
</comment>
<comment type="caution">
    <text evidence="7">The sequence shown here is derived from an EMBL/GenBank/DDBJ whole genome shotgun (WGS) entry which is preliminary data.</text>
</comment>
<dbReference type="PANTHER" id="PTHR39178:SF1">
    <property type="entry name" value="RIBOSOMAL-PROCESSING CYSTEINE PROTEASE PRP"/>
    <property type="match status" value="1"/>
</dbReference>
<keyword evidence="1" id="KW-0690">Ribosome biogenesis</keyword>
<evidence type="ECO:0000256" key="3">
    <source>
        <dbReference type="ARBA" id="ARBA00022801"/>
    </source>
</evidence>
<dbReference type="RefSeq" id="WP_079422383.1">
    <property type="nucleotide sequence ID" value="NZ_MZGV01000007.1"/>
</dbReference>
<dbReference type="GO" id="GO:0006508">
    <property type="term" value="P:proteolysis"/>
    <property type="evidence" value="ECO:0007669"/>
    <property type="project" value="UniProtKB-KW"/>
</dbReference>
<keyword evidence="3" id="KW-0378">Hydrolase</keyword>
<dbReference type="GO" id="GO:0042254">
    <property type="term" value="P:ribosome biogenesis"/>
    <property type="evidence" value="ECO:0007669"/>
    <property type="project" value="UniProtKB-KW"/>
</dbReference>
<keyword evidence="4" id="KW-0788">Thiol protease</keyword>
<dbReference type="Pfam" id="PF04327">
    <property type="entry name" value="Peptidase_Prp"/>
    <property type="match status" value="1"/>
</dbReference>
<evidence type="ECO:0000256" key="5">
    <source>
        <dbReference type="ARBA" id="ARBA00044503"/>
    </source>
</evidence>
<dbReference type="InterPro" id="IPR007422">
    <property type="entry name" value="Peptidase_Prp"/>
</dbReference>
<dbReference type="OrthoDB" id="48998at2"/>
<evidence type="ECO:0000313" key="7">
    <source>
        <dbReference type="EMBL" id="OPJ63768.1"/>
    </source>
</evidence>
<dbReference type="SUPFAM" id="SSF118010">
    <property type="entry name" value="TM1457-like"/>
    <property type="match status" value="1"/>
</dbReference>
<dbReference type="Proteomes" id="UP000190080">
    <property type="component" value="Unassembled WGS sequence"/>
</dbReference>
<evidence type="ECO:0000256" key="6">
    <source>
        <dbReference type="ARBA" id="ARBA00044538"/>
    </source>
</evidence>
<gene>
    <name evidence="7" type="ORF">CLORY_09520</name>
</gene>